<dbReference type="Proteomes" id="UP000007800">
    <property type="component" value="Unassembled WGS sequence"/>
</dbReference>
<evidence type="ECO:0000313" key="1">
    <source>
        <dbReference type="EMBL" id="EER10083.1"/>
    </source>
</evidence>
<proteinExistence type="predicted"/>
<reference evidence="1 2" key="1">
    <citation type="submission" date="2008-07" db="EMBL/GenBank/DDBJ databases">
        <authorList>
            <person name="El-Sayed N."/>
            <person name="Caler E."/>
            <person name="Inman J."/>
            <person name="Amedeo P."/>
            <person name="Hass B."/>
            <person name="Wortman J."/>
        </authorList>
    </citation>
    <scope>NUCLEOTIDE SEQUENCE [LARGE SCALE GENOMIC DNA]</scope>
    <source>
        <strain evidence="2">ATCC 50983 / TXsc</strain>
    </source>
</reference>
<dbReference type="OrthoDB" id="442598at2759"/>
<dbReference type="EMBL" id="GG677899">
    <property type="protein sequence ID" value="EER10083.1"/>
    <property type="molecule type" value="Genomic_DNA"/>
</dbReference>
<dbReference type="InParanoid" id="C5KZQ5"/>
<evidence type="ECO:0000313" key="2">
    <source>
        <dbReference type="Proteomes" id="UP000007800"/>
    </source>
</evidence>
<gene>
    <name evidence="1" type="ORF">Pmar_PMAR007082</name>
</gene>
<accession>C5KZQ5</accession>
<dbReference type="RefSeq" id="XP_002778288.1">
    <property type="nucleotide sequence ID" value="XM_002778242.1"/>
</dbReference>
<name>C5KZQ5_PERM5</name>
<dbReference type="GeneID" id="9038361"/>
<dbReference type="AlphaFoldDB" id="C5KZQ5"/>
<sequence length="71" mass="7594">MLARKTVLEQLTDEAILGVTPGLATVYSVEAGLRVHDTGKGIDQNGSVAHYKNLFDADPGGGLVIWMEHSE</sequence>
<protein>
    <submittedName>
        <fullName evidence="1">Uncharacterized protein</fullName>
    </submittedName>
</protein>
<organism evidence="2">
    <name type="scientific">Perkinsus marinus (strain ATCC 50983 / TXsc)</name>
    <dbReference type="NCBI Taxonomy" id="423536"/>
    <lineage>
        <taxon>Eukaryota</taxon>
        <taxon>Sar</taxon>
        <taxon>Alveolata</taxon>
        <taxon>Perkinsozoa</taxon>
        <taxon>Perkinsea</taxon>
        <taxon>Perkinsida</taxon>
        <taxon>Perkinsidae</taxon>
        <taxon>Perkinsus</taxon>
    </lineage>
</organism>
<keyword evidence="2" id="KW-1185">Reference proteome</keyword>